<name>A0ABN8NJ07_9CNID</name>
<feature type="non-terminal residue" evidence="9">
    <location>
        <position position="1"/>
    </location>
</feature>
<keyword evidence="3 7" id="KW-0812">Transmembrane</keyword>
<feature type="domain" description="Proline-rich transmembrane protein 3/4" evidence="8">
    <location>
        <begin position="45"/>
        <end position="339"/>
    </location>
</feature>
<keyword evidence="5 7" id="KW-1133">Transmembrane helix</keyword>
<feature type="transmembrane region" description="Helical" evidence="7">
    <location>
        <begin position="140"/>
        <end position="165"/>
    </location>
</feature>
<dbReference type="EMBL" id="CALNXK010000023">
    <property type="protein sequence ID" value="CAH3111256.1"/>
    <property type="molecule type" value="Genomic_DNA"/>
</dbReference>
<feature type="transmembrane region" description="Helical" evidence="7">
    <location>
        <begin position="98"/>
        <end position="120"/>
    </location>
</feature>
<feature type="transmembrane region" description="Helical" evidence="7">
    <location>
        <begin position="309"/>
        <end position="329"/>
    </location>
</feature>
<evidence type="ECO:0000259" key="8">
    <source>
        <dbReference type="Pfam" id="PF25987"/>
    </source>
</evidence>
<keyword evidence="4" id="KW-0732">Signal</keyword>
<organism evidence="9 10">
    <name type="scientific">Porites lobata</name>
    <dbReference type="NCBI Taxonomy" id="104759"/>
    <lineage>
        <taxon>Eukaryota</taxon>
        <taxon>Metazoa</taxon>
        <taxon>Cnidaria</taxon>
        <taxon>Anthozoa</taxon>
        <taxon>Hexacorallia</taxon>
        <taxon>Scleractinia</taxon>
        <taxon>Fungiina</taxon>
        <taxon>Poritidae</taxon>
        <taxon>Porites</taxon>
    </lineage>
</organism>
<keyword evidence="6 7" id="KW-0472">Membrane</keyword>
<keyword evidence="10" id="KW-1185">Reference proteome</keyword>
<keyword evidence="2" id="KW-0597">Phosphoprotein</keyword>
<feature type="transmembrane region" description="Helical" evidence="7">
    <location>
        <begin position="65"/>
        <end position="86"/>
    </location>
</feature>
<dbReference type="InterPro" id="IPR052836">
    <property type="entry name" value="PRRT_domain-containing"/>
</dbReference>
<evidence type="ECO:0000256" key="6">
    <source>
        <dbReference type="ARBA" id="ARBA00023136"/>
    </source>
</evidence>
<accession>A0ABN8NJ07</accession>
<feature type="transmembrane region" description="Helical" evidence="7">
    <location>
        <begin position="205"/>
        <end position="229"/>
    </location>
</feature>
<reference evidence="9 10" key="1">
    <citation type="submission" date="2022-05" db="EMBL/GenBank/DDBJ databases">
        <authorList>
            <consortium name="Genoscope - CEA"/>
            <person name="William W."/>
        </authorList>
    </citation>
    <scope>NUCLEOTIDE SEQUENCE [LARGE SCALE GENOMIC DNA]</scope>
</reference>
<dbReference type="Pfam" id="PF25987">
    <property type="entry name" value="PRRT3"/>
    <property type="match status" value="1"/>
</dbReference>
<comment type="caution">
    <text evidence="9">The sequence shown here is derived from an EMBL/GenBank/DDBJ whole genome shotgun (WGS) entry which is preliminary data.</text>
</comment>
<feature type="transmembrane region" description="Helical" evidence="7">
    <location>
        <begin position="177"/>
        <end position="199"/>
    </location>
</feature>
<evidence type="ECO:0000256" key="5">
    <source>
        <dbReference type="ARBA" id="ARBA00022989"/>
    </source>
</evidence>
<dbReference type="Proteomes" id="UP001159405">
    <property type="component" value="Unassembled WGS sequence"/>
</dbReference>
<comment type="subcellular location">
    <subcellularLocation>
        <location evidence="1">Membrane</location>
        <topology evidence="1">Multi-pass membrane protein</topology>
    </subcellularLocation>
</comment>
<sequence>IINSCFLSQIGLYAMTGSTPYSEPEGTAEGISQSFPMTEPTYLIEAEPLPDWDEAKETWKWVWDLHWGGLGSLFALLALYALWSLFDLAGKKHRRKPLLAITISSLLLIFGLTRALFLFINPYESEQCFLPFTDCPVMLSRVLFSIALPCITASFFLLHLTFLQLSKLKLYPEKLQSVKFVTCVVAFHFTLASVTVVVTSLNSDWIGFTIVCETFFILLSLVLSTSFIYSGRIILKSVKESRFSVRRFMDQKTAHAHSSNPNVTKLVKITYITVLLGFASVGLQLYSIFVVHGMYSKDHSVTPEPWPWLIFESLCRLVELGLGCTMAYVNPRQVPRLKRRRRWEIFLKRFKRGGWSTYAQNQSSVDSSDVTSPVGGPYGKYLPTMDLGLVNQGGSFVIQEEFLQPIQPVFQTS</sequence>
<evidence type="ECO:0000313" key="10">
    <source>
        <dbReference type="Proteomes" id="UP001159405"/>
    </source>
</evidence>
<evidence type="ECO:0000256" key="4">
    <source>
        <dbReference type="ARBA" id="ARBA00022729"/>
    </source>
</evidence>
<feature type="transmembrane region" description="Helical" evidence="7">
    <location>
        <begin position="269"/>
        <end position="289"/>
    </location>
</feature>
<dbReference type="PANTHER" id="PTHR35578:SF6">
    <property type="entry name" value="PROLINE-RICH TRANSMEMBRANE PROTEIN 4"/>
    <property type="match status" value="1"/>
</dbReference>
<proteinExistence type="predicted"/>
<dbReference type="InterPro" id="IPR059081">
    <property type="entry name" value="PRRT3-4"/>
</dbReference>
<evidence type="ECO:0000256" key="3">
    <source>
        <dbReference type="ARBA" id="ARBA00022692"/>
    </source>
</evidence>
<gene>
    <name evidence="9" type="ORF">PLOB_00019551</name>
</gene>
<evidence type="ECO:0000256" key="2">
    <source>
        <dbReference type="ARBA" id="ARBA00022553"/>
    </source>
</evidence>
<protein>
    <recommendedName>
        <fullName evidence="8">Proline-rich transmembrane protein 3/4 domain-containing protein</fullName>
    </recommendedName>
</protein>
<dbReference type="PANTHER" id="PTHR35578">
    <property type="entry name" value="PROLINE-RICH TRANSMEMBRANE PROTEIN 4-RELATED"/>
    <property type="match status" value="1"/>
</dbReference>
<evidence type="ECO:0000256" key="7">
    <source>
        <dbReference type="SAM" id="Phobius"/>
    </source>
</evidence>
<evidence type="ECO:0000256" key="1">
    <source>
        <dbReference type="ARBA" id="ARBA00004141"/>
    </source>
</evidence>
<evidence type="ECO:0000313" key="9">
    <source>
        <dbReference type="EMBL" id="CAH3111256.1"/>
    </source>
</evidence>